<accession>A0A229VYS3</accession>
<keyword evidence="4" id="KW-1185">Reference proteome</keyword>
<feature type="compositionally biased region" description="Polar residues" evidence="2">
    <location>
        <begin position="96"/>
        <end position="113"/>
    </location>
</feature>
<keyword evidence="1" id="KW-0175">Coiled coil</keyword>
<feature type="compositionally biased region" description="Acidic residues" evidence="2">
    <location>
        <begin position="1"/>
        <end position="14"/>
    </location>
</feature>
<name>A0A229VYS3_9BIFI</name>
<dbReference type="Proteomes" id="UP000215433">
    <property type="component" value="Unassembled WGS sequence"/>
</dbReference>
<organism evidence="3 4">
    <name type="scientific">Bifidobacterium vansinderenii</name>
    <dbReference type="NCBI Taxonomy" id="1984871"/>
    <lineage>
        <taxon>Bacteria</taxon>
        <taxon>Bacillati</taxon>
        <taxon>Actinomycetota</taxon>
        <taxon>Actinomycetes</taxon>
        <taxon>Bifidobacteriales</taxon>
        <taxon>Bifidobacteriaceae</taxon>
        <taxon>Bifidobacterium</taxon>
    </lineage>
</organism>
<feature type="coiled-coil region" evidence="1">
    <location>
        <begin position="278"/>
        <end position="305"/>
    </location>
</feature>
<evidence type="ECO:0000313" key="3">
    <source>
        <dbReference type="EMBL" id="OXN00706.1"/>
    </source>
</evidence>
<feature type="compositionally biased region" description="Low complexity" evidence="2">
    <location>
        <begin position="123"/>
        <end position="146"/>
    </location>
</feature>
<keyword evidence="3" id="KW-0132">Cell division</keyword>
<feature type="compositionally biased region" description="Low complexity" evidence="2">
    <location>
        <begin position="60"/>
        <end position="84"/>
    </location>
</feature>
<sequence>MTMSDNDDFDDTGESEVANRVESDTSTRSTGRHPTGQPSIWSRASVAHQPVRQTAAAQTVEPAAPVEQPEQPVQTTQPQSQPTADLGADADATVIDDSTQMAASPLPSYTESYASAGYTPYEQTSYDQQQYDSQSYDPQYDQQTSYAQPTYGQGYEQGYAQDSYASQTSSASDASYANASYSDNAYADAAASDGTTDSPAADEVPLPKDYQSMLMDDDDEEEFNSTKDQFTTVYDLLDQIESLVEESKTTFFSSQVRVDRDELVSLLRELKAKLPVQLERASALMRESERRLENAQSQASAIVAAAQSRSSSIIRDANERAQFLTSQENVTAMATEKAHTILNTAQAKADKLVRGADNYSTAVLTELSEQLAKASHGVQSGLDVLAERQREAAQDLDHLTDDDYPHA</sequence>
<gene>
    <name evidence="3" type="ORF">Tam10B_1043</name>
</gene>
<feature type="region of interest" description="Disordered" evidence="2">
    <location>
        <begin position="1"/>
        <end position="173"/>
    </location>
</feature>
<dbReference type="EMBL" id="NEWD01000009">
    <property type="protein sequence ID" value="OXN00706.1"/>
    <property type="molecule type" value="Genomic_DNA"/>
</dbReference>
<proteinExistence type="predicted"/>
<dbReference type="GO" id="GO:0051301">
    <property type="term" value="P:cell division"/>
    <property type="evidence" value="ECO:0007669"/>
    <property type="project" value="UniProtKB-KW"/>
</dbReference>
<evidence type="ECO:0000313" key="4">
    <source>
        <dbReference type="Proteomes" id="UP000215433"/>
    </source>
</evidence>
<keyword evidence="3" id="KW-0131">Cell cycle</keyword>
<evidence type="ECO:0000256" key="1">
    <source>
        <dbReference type="SAM" id="Coils"/>
    </source>
</evidence>
<evidence type="ECO:0000256" key="2">
    <source>
        <dbReference type="SAM" id="MobiDB-lite"/>
    </source>
</evidence>
<comment type="caution">
    <text evidence="3">The sequence shown here is derived from an EMBL/GenBank/DDBJ whole genome shotgun (WGS) entry which is preliminary data.</text>
</comment>
<protein>
    <submittedName>
        <fullName evidence="3">Cell division protein</fullName>
    </submittedName>
</protein>
<reference evidence="3 4" key="1">
    <citation type="submission" date="2017-05" db="EMBL/GenBank/DDBJ databases">
        <title>Bifidobacterium vansinderenii sp. nov.</title>
        <authorList>
            <person name="Lugli G.A."/>
            <person name="Duranti S."/>
            <person name="Mangifesta M."/>
        </authorList>
    </citation>
    <scope>NUCLEOTIDE SEQUENCE [LARGE SCALE GENOMIC DNA]</scope>
    <source>
        <strain evidence="3 4">Tam10B</strain>
    </source>
</reference>
<dbReference type="AlphaFoldDB" id="A0A229VYS3"/>